<evidence type="ECO:0000313" key="2">
    <source>
        <dbReference type="EMBL" id="KAK8758072.1"/>
    </source>
</evidence>
<dbReference type="EMBL" id="JARKHS020034516">
    <property type="protein sequence ID" value="KAK8758072.1"/>
    <property type="molecule type" value="Genomic_DNA"/>
</dbReference>
<dbReference type="Proteomes" id="UP001321473">
    <property type="component" value="Unassembled WGS sequence"/>
</dbReference>
<gene>
    <name evidence="2" type="ORF">V5799_004296</name>
</gene>
<dbReference type="AlphaFoldDB" id="A0AAQ4D6I2"/>
<proteinExistence type="predicted"/>
<keyword evidence="3" id="KW-1185">Reference proteome</keyword>
<feature type="region of interest" description="Disordered" evidence="1">
    <location>
        <begin position="119"/>
        <end position="148"/>
    </location>
</feature>
<organism evidence="2 3">
    <name type="scientific">Amblyomma americanum</name>
    <name type="common">Lone star tick</name>
    <dbReference type="NCBI Taxonomy" id="6943"/>
    <lineage>
        <taxon>Eukaryota</taxon>
        <taxon>Metazoa</taxon>
        <taxon>Ecdysozoa</taxon>
        <taxon>Arthropoda</taxon>
        <taxon>Chelicerata</taxon>
        <taxon>Arachnida</taxon>
        <taxon>Acari</taxon>
        <taxon>Parasitiformes</taxon>
        <taxon>Ixodida</taxon>
        <taxon>Ixodoidea</taxon>
        <taxon>Ixodidae</taxon>
        <taxon>Amblyomminae</taxon>
        <taxon>Amblyomma</taxon>
    </lineage>
</organism>
<feature type="compositionally biased region" description="Basic and acidic residues" evidence="1">
    <location>
        <begin position="135"/>
        <end position="148"/>
    </location>
</feature>
<sequence>MTTASPEETRGDSVQLLRLQRSTRLWVLAFGAASPAGKNLRNVLVVARAQCESDNRDFRRQVQVALQERAAAIADHGLVPLESWRWRRPKRRRRKNKKRKAAVVVAGAAGVPLRQRQQLNSTKGGIAEEEEDEGCMAKEEQDEYDRSSQTEVFTLSAKTLCRRYVSYAKYLSSEWNRMGRQRPTKQHGGS</sequence>
<reference evidence="2 3" key="1">
    <citation type="journal article" date="2023" name="Arcadia Sci">
        <title>De novo assembly of a long-read Amblyomma americanum tick genome.</title>
        <authorList>
            <person name="Chou S."/>
            <person name="Poskanzer K.E."/>
            <person name="Rollins M."/>
            <person name="Thuy-Boun P.S."/>
        </authorList>
    </citation>
    <scope>NUCLEOTIDE SEQUENCE [LARGE SCALE GENOMIC DNA]</scope>
    <source>
        <strain evidence="2">F_SG_1</strain>
        <tissue evidence="2">Salivary glands</tissue>
    </source>
</reference>
<comment type="caution">
    <text evidence="2">The sequence shown here is derived from an EMBL/GenBank/DDBJ whole genome shotgun (WGS) entry which is preliminary data.</text>
</comment>
<accession>A0AAQ4D6I2</accession>
<protein>
    <submittedName>
        <fullName evidence="2">Uncharacterized protein</fullName>
    </submittedName>
</protein>
<name>A0AAQ4D6I2_AMBAM</name>
<evidence type="ECO:0000313" key="3">
    <source>
        <dbReference type="Proteomes" id="UP001321473"/>
    </source>
</evidence>
<evidence type="ECO:0000256" key="1">
    <source>
        <dbReference type="SAM" id="MobiDB-lite"/>
    </source>
</evidence>